<dbReference type="SMART" id="SM00490">
    <property type="entry name" value="HELICc"/>
    <property type="match status" value="1"/>
</dbReference>
<evidence type="ECO:0000259" key="11">
    <source>
        <dbReference type="PROSITE" id="PS51194"/>
    </source>
</evidence>
<dbReference type="RefSeq" id="WP_025698340.1">
    <property type="nucleotide sequence ID" value="NZ_JAUSUY010000005.1"/>
</dbReference>
<gene>
    <name evidence="13" type="ORF">J2Z22_001679</name>
</gene>
<dbReference type="Pfam" id="PF00270">
    <property type="entry name" value="DEAD"/>
    <property type="match status" value="1"/>
</dbReference>
<dbReference type="PROSITE" id="PS51194">
    <property type="entry name" value="HELICASE_CTER"/>
    <property type="match status" value="1"/>
</dbReference>
<reference evidence="13 14" key="1">
    <citation type="submission" date="2023-07" db="EMBL/GenBank/DDBJ databases">
        <title>Genomic Encyclopedia of Type Strains, Phase IV (KMG-IV): sequencing the most valuable type-strain genomes for metagenomic binning, comparative biology and taxonomic classification.</title>
        <authorList>
            <person name="Goeker M."/>
        </authorList>
    </citation>
    <scope>NUCLEOTIDE SEQUENCE [LARGE SCALE GENOMIC DNA]</scope>
    <source>
        <strain evidence="13 14">T98</strain>
    </source>
</reference>
<dbReference type="SMART" id="SM00487">
    <property type="entry name" value="DEXDc"/>
    <property type="match status" value="1"/>
</dbReference>
<dbReference type="Gene3D" id="1.10.3210.30">
    <property type="match status" value="1"/>
</dbReference>
<dbReference type="PROSITE" id="PS51192">
    <property type="entry name" value="HELICASE_ATP_BIND_1"/>
    <property type="match status" value="1"/>
</dbReference>
<evidence type="ECO:0000259" key="10">
    <source>
        <dbReference type="PROSITE" id="PS51192"/>
    </source>
</evidence>
<keyword evidence="9" id="KW-0051">Antiviral defense</keyword>
<evidence type="ECO:0000256" key="7">
    <source>
        <dbReference type="ARBA" id="ARBA00022806"/>
    </source>
</evidence>
<evidence type="ECO:0000313" key="13">
    <source>
        <dbReference type="EMBL" id="MDT3426159.1"/>
    </source>
</evidence>
<keyword evidence="6" id="KW-0378">Hydrolase</keyword>
<evidence type="ECO:0000313" key="14">
    <source>
        <dbReference type="Proteomes" id="UP001248709"/>
    </source>
</evidence>
<dbReference type="InterPro" id="IPR001650">
    <property type="entry name" value="Helicase_C-like"/>
</dbReference>
<dbReference type="NCBIfam" id="TIGR01587">
    <property type="entry name" value="cas3_core"/>
    <property type="match status" value="1"/>
</dbReference>
<dbReference type="InterPro" id="IPR011545">
    <property type="entry name" value="DEAD/DEAH_box_helicase_dom"/>
</dbReference>
<dbReference type="InterPro" id="IPR027417">
    <property type="entry name" value="P-loop_NTPase"/>
</dbReference>
<name>A0ABU3H5Q1_9BACL</name>
<dbReference type="PANTHER" id="PTHR24031">
    <property type="entry name" value="RNA HELICASE"/>
    <property type="match status" value="1"/>
</dbReference>
<keyword evidence="3" id="KW-0540">Nuclease</keyword>
<feature type="domain" description="Helicase C-terminal" evidence="11">
    <location>
        <begin position="441"/>
        <end position="599"/>
    </location>
</feature>
<comment type="similarity">
    <text evidence="1">In the N-terminal section; belongs to the CRISPR-associated nuclease Cas3-HD family.</text>
</comment>
<evidence type="ECO:0000256" key="9">
    <source>
        <dbReference type="ARBA" id="ARBA00023118"/>
    </source>
</evidence>
<dbReference type="InterPro" id="IPR006474">
    <property type="entry name" value="Helicase_Cas3_CRISPR-ass_core"/>
</dbReference>
<dbReference type="GO" id="GO:0004519">
    <property type="term" value="F:endonuclease activity"/>
    <property type="evidence" value="ECO:0007669"/>
    <property type="project" value="UniProtKB-KW"/>
</dbReference>
<feature type="domain" description="HD Cas3-type" evidence="12">
    <location>
        <begin position="12"/>
        <end position="174"/>
    </location>
</feature>
<evidence type="ECO:0000256" key="5">
    <source>
        <dbReference type="ARBA" id="ARBA00022741"/>
    </source>
</evidence>
<protein>
    <submittedName>
        <fullName evidence="13">CRISPR-associated helicase Cas3/CRISPR-associated endonuclease Cas3-HD</fullName>
    </submittedName>
</protein>
<evidence type="ECO:0000256" key="6">
    <source>
        <dbReference type="ARBA" id="ARBA00022801"/>
    </source>
</evidence>
<feature type="domain" description="Helicase ATP-binding" evidence="10">
    <location>
        <begin position="232"/>
        <end position="404"/>
    </location>
</feature>
<dbReference type="PROSITE" id="PS51643">
    <property type="entry name" value="HD_CAS3"/>
    <property type="match status" value="1"/>
</dbReference>
<keyword evidence="4" id="KW-0479">Metal-binding</keyword>
<dbReference type="InterPro" id="IPR038257">
    <property type="entry name" value="CRISPR-assoc_Cas3_HD_sf"/>
</dbReference>
<comment type="similarity">
    <text evidence="2">In the central section; belongs to the CRISPR-associated helicase Cas3 family.</text>
</comment>
<dbReference type="CDD" id="cd17930">
    <property type="entry name" value="DEXHc_cas3"/>
    <property type="match status" value="1"/>
</dbReference>
<dbReference type="EMBL" id="JAUSUY010000005">
    <property type="protein sequence ID" value="MDT3426159.1"/>
    <property type="molecule type" value="Genomic_DNA"/>
</dbReference>
<keyword evidence="8" id="KW-0067">ATP-binding</keyword>
<dbReference type="CDD" id="cd09641">
    <property type="entry name" value="Cas3''_I"/>
    <property type="match status" value="1"/>
</dbReference>
<keyword evidence="13" id="KW-0255">Endonuclease</keyword>
<evidence type="ECO:0000256" key="2">
    <source>
        <dbReference type="ARBA" id="ARBA00009046"/>
    </source>
</evidence>
<keyword evidence="5" id="KW-0547">Nucleotide-binding</keyword>
<evidence type="ECO:0000259" key="12">
    <source>
        <dbReference type="PROSITE" id="PS51643"/>
    </source>
</evidence>
<accession>A0ABU3H5Q1</accession>
<evidence type="ECO:0000256" key="4">
    <source>
        <dbReference type="ARBA" id="ARBA00022723"/>
    </source>
</evidence>
<evidence type="ECO:0000256" key="1">
    <source>
        <dbReference type="ARBA" id="ARBA00006847"/>
    </source>
</evidence>
<dbReference type="InterPro" id="IPR054712">
    <property type="entry name" value="Cas3-like_dom"/>
</dbReference>
<dbReference type="InterPro" id="IPR006674">
    <property type="entry name" value="HD_domain"/>
</dbReference>
<dbReference type="SUPFAM" id="SSF52540">
    <property type="entry name" value="P-loop containing nucleoside triphosphate hydrolases"/>
    <property type="match status" value="1"/>
</dbReference>
<dbReference type="Proteomes" id="UP001248709">
    <property type="component" value="Unassembled WGS sequence"/>
</dbReference>
<dbReference type="Gene3D" id="3.40.50.300">
    <property type="entry name" value="P-loop containing nucleotide triphosphate hydrolases"/>
    <property type="match status" value="2"/>
</dbReference>
<dbReference type="Pfam" id="PF01966">
    <property type="entry name" value="HD"/>
    <property type="match status" value="1"/>
</dbReference>
<evidence type="ECO:0000256" key="8">
    <source>
        <dbReference type="ARBA" id="ARBA00022840"/>
    </source>
</evidence>
<organism evidence="13 14">
    <name type="scientific">Paenibacillus forsythiae</name>
    <dbReference type="NCBI Taxonomy" id="365616"/>
    <lineage>
        <taxon>Bacteria</taxon>
        <taxon>Bacillati</taxon>
        <taxon>Bacillota</taxon>
        <taxon>Bacilli</taxon>
        <taxon>Bacillales</taxon>
        <taxon>Paenibacillaceae</taxon>
        <taxon>Paenibacillus</taxon>
    </lineage>
</organism>
<keyword evidence="14" id="KW-1185">Reference proteome</keyword>
<dbReference type="NCBIfam" id="TIGR01596">
    <property type="entry name" value="cas3_HD"/>
    <property type="match status" value="1"/>
</dbReference>
<comment type="caution">
    <text evidence="13">The sequence shown here is derived from an EMBL/GenBank/DDBJ whole genome shotgun (WGS) entry which is preliminary data.</text>
</comment>
<dbReference type="InterPro" id="IPR006483">
    <property type="entry name" value="CRISPR-assoc_Cas3_HD"/>
</dbReference>
<proteinExistence type="inferred from homology"/>
<evidence type="ECO:0000256" key="3">
    <source>
        <dbReference type="ARBA" id="ARBA00022722"/>
    </source>
</evidence>
<dbReference type="InterPro" id="IPR014001">
    <property type="entry name" value="Helicase_ATP-bd"/>
</dbReference>
<keyword evidence="7" id="KW-0347">Helicase</keyword>
<dbReference type="SUPFAM" id="SSF109604">
    <property type="entry name" value="HD-domain/PDEase-like"/>
    <property type="match status" value="1"/>
</dbReference>
<sequence>MQYYAHSTEREDKSDWQPLLKHLKEVADLTEMFARQFGAGDWGYVAGLLHDLGKYSPKFQKRLDGSLAPVEHALAGAYELVSKNTDNRTGPQALMLAYIIAGHHAGLADFQSDKDSCLARRLLRQPEPYSAAFTELAMPAVPTTFPLKTSKKPGLQFSLFIRMLFSCLVDADSLNTEEFCDPARHALRGKPFDYEFFLQRFREHRERKFSDPVKRETLINRRREEIFQECLARATDPQGMFSLSLPTGTGKTLISFGFGLTHAKRHSLQRLIYVIPYTSIIEQNAQEFRDILGEEWVLEHHSNFQYEADSVNSGHKETAAALKLAEENWDMPVVVTTNVRFFESLFSAKRSAARKLHNLANSMIILDEAQLMTGGFFAPCLYVLDELVRNYGCSVMLCTATQPPVSSVLKDTDPPIEIVADPELRYRQFERVNVNPIGKLSWAELALRIKDSGSQVLGIVNTRGNARKLYELLSADYDSDTLYHLSARMTPNHRRHILSIVRERLEKKLPCILVSTQLIEAGVDIDFPVVYREIAGLDSIAQAAGRCNRNGERMRDGKKVKGDVYIFEPEEEYTKKNWLSRDISAAKVQLSRCREQDISPLSQQAVSGYYQQLYFYENLGQEEATDAKGILAALNEKWNKFEFPFAKVSREFQLIDDEMQSIIVPYIPDADEQKRNDLEQIFNQLRHAPLVGRELLRRLQPFTVQLYPYEFAALKNGGELEEARDGIFVLKRIKAWYDSRTGVIPYSRDVALQEFINI</sequence>
<dbReference type="Pfam" id="PF22590">
    <property type="entry name" value="Cas3-like_C_2"/>
    <property type="match status" value="1"/>
</dbReference>